<dbReference type="SMART" id="SM00343">
    <property type="entry name" value="ZnF_C2HC"/>
    <property type="match status" value="3"/>
</dbReference>
<feature type="compositionally biased region" description="Low complexity" evidence="2">
    <location>
        <begin position="530"/>
        <end position="544"/>
    </location>
</feature>
<keyword evidence="1" id="KW-0863">Zinc-finger</keyword>
<name>A0AAW1TBW6_9CHLO</name>
<feature type="region of interest" description="Disordered" evidence="2">
    <location>
        <begin position="611"/>
        <end position="635"/>
    </location>
</feature>
<dbReference type="Pfam" id="PF09353">
    <property type="entry name" value="DUF1995"/>
    <property type="match status" value="1"/>
</dbReference>
<dbReference type="Gene3D" id="4.10.60.10">
    <property type="entry name" value="Zinc finger, CCHC-type"/>
    <property type="match status" value="1"/>
</dbReference>
<feature type="region of interest" description="Disordered" evidence="2">
    <location>
        <begin position="375"/>
        <end position="485"/>
    </location>
</feature>
<dbReference type="PROSITE" id="PS50158">
    <property type="entry name" value="ZF_CCHC"/>
    <property type="match status" value="3"/>
</dbReference>
<accession>A0AAW1TBW6</accession>
<feature type="compositionally biased region" description="Gly residues" evidence="2">
    <location>
        <begin position="906"/>
        <end position="917"/>
    </location>
</feature>
<feature type="compositionally biased region" description="Polar residues" evidence="2">
    <location>
        <begin position="405"/>
        <end position="415"/>
    </location>
</feature>
<dbReference type="InterPro" id="IPR001878">
    <property type="entry name" value="Znf_CCHC"/>
</dbReference>
<dbReference type="PANTHER" id="PTHR35509:SF4">
    <property type="entry name" value="DUF1995 DOMAIN-CONTAINING PROTEIN"/>
    <property type="match status" value="1"/>
</dbReference>
<dbReference type="InterPro" id="IPR053021">
    <property type="entry name" value="Chloroplast_ADK"/>
</dbReference>
<evidence type="ECO:0000313" key="5">
    <source>
        <dbReference type="Proteomes" id="UP001485043"/>
    </source>
</evidence>
<feature type="compositionally biased region" description="Basic and acidic residues" evidence="2">
    <location>
        <begin position="51"/>
        <end position="66"/>
    </location>
</feature>
<dbReference type="GO" id="GO:0008270">
    <property type="term" value="F:zinc ion binding"/>
    <property type="evidence" value="ECO:0007669"/>
    <property type="project" value="UniProtKB-KW"/>
</dbReference>
<feature type="compositionally biased region" description="Low complexity" evidence="2">
    <location>
        <begin position="376"/>
        <end position="390"/>
    </location>
</feature>
<evidence type="ECO:0000256" key="2">
    <source>
        <dbReference type="SAM" id="MobiDB-lite"/>
    </source>
</evidence>
<dbReference type="EMBL" id="JALJOV010000114">
    <property type="protein sequence ID" value="KAK9867055.1"/>
    <property type="molecule type" value="Genomic_DNA"/>
</dbReference>
<feature type="region of interest" description="Disordered" evidence="2">
    <location>
        <begin position="46"/>
        <end position="103"/>
    </location>
</feature>
<proteinExistence type="predicted"/>
<feature type="compositionally biased region" description="Low complexity" evidence="2">
    <location>
        <begin position="423"/>
        <end position="435"/>
    </location>
</feature>
<dbReference type="SUPFAM" id="SSF57756">
    <property type="entry name" value="Retrovirus zinc finger-like domains"/>
    <property type="match status" value="2"/>
</dbReference>
<feature type="compositionally biased region" description="Polar residues" evidence="2">
    <location>
        <begin position="458"/>
        <end position="482"/>
    </location>
</feature>
<protein>
    <recommendedName>
        <fullName evidence="3">CCHC-type domain-containing protein</fullName>
    </recommendedName>
</protein>
<feature type="region of interest" description="Disordered" evidence="2">
    <location>
        <begin position="283"/>
        <end position="309"/>
    </location>
</feature>
<keyword evidence="1" id="KW-0862">Zinc</keyword>
<dbReference type="Proteomes" id="UP001485043">
    <property type="component" value="Unassembled WGS sequence"/>
</dbReference>
<dbReference type="PANTHER" id="PTHR35509">
    <property type="entry name" value="DOMAIN PROTEIN, PUTATIVE (DUF1995)-RELATED"/>
    <property type="match status" value="1"/>
</dbReference>
<sequence>MHTGVLPLPVLQDLLNLGSPIFRSCQNCCHKPTHCRGILAGPASKVVGTRTGERGARQQTPKERTTPLRASARKSSPALEAGTSKLPWGHKSQSQSAEKAPTNGACRRCSGKGYIASEQGIEPCPKCRTPAERAGLQRLVLPAPAEPSSAQIAEGTGEGLQPAAESLPRIMRQPSKPRKPFSAEHREKIAEALQDRVYSPKTAEHRERIADSMRRLQADANHKKKLSLALKGRAKVCSYCGEAGHQRHHCPKYLNTLPAEERPRSTARRCGICGQFGHYSKSCPERDSSVALPARTPQPTQRLSALRASAAARPNLISKQGGQQAGNQLRADAIGQDAGPGVSRRDSPRSSARQQAVEEDDIAGPAQQVDAELMEAPSAQAAARAAARPAARAKHKASDRLVDTQLAQPDSSGTAVDSHLAQSDSDATAADAGSSKGIAHSAQQSSSRKDTSAGADGKNTNASPDIPSEQLTASQMASTAKQAGNGAQLDVVRAVDTEAGQDMDVATECSGDNGGRVPGNATDTSPETFSGTTEGLESSSGPELSPDEDGDRRARQTRRGRTVRVSRDEAKRKYAERTCGFCGQRGHDARNCPQSRSDLDYEVVKGRVKPFKKPTWKPPQAEEKQVDPVPPQPSNPDQPWVFPLPLDPTEVAAQVSFAVETAYQRGIKNQLVEFPLPVGEAQYGITGESQGFAGGVQEQFRAARPTVERFLMALKQKETLQGRLSAEWLNQTDCVGAWQSEKLAAVLFPTADSLGELRNIQLDGLDQRLMLVINPQWSTSGQVVSDFGFGQARQDAEKLVRSFQDVYSLRRMSVNGDEVRLLHCYPGPWQVMFVRPNGSIMLAGVEQAPPAYQRMVELIQGIKGSKTSQTWVDRVFPSKRFGTGRDLIPSAALADAQRGIGQQVAGPGGGSVGGSGEGQSSSKASPLAPADRVFADRFANIDIVTGAKVRDLRYEPLSQIAKWQERLFGSKDDQAAKSSDDDDMTQ</sequence>
<feature type="region of interest" description="Disordered" evidence="2">
    <location>
        <begin position="334"/>
        <end position="362"/>
    </location>
</feature>
<feature type="region of interest" description="Disordered" evidence="2">
    <location>
        <begin position="505"/>
        <end position="569"/>
    </location>
</feature>
<organism evidence="4 5">
    <name type="scientific">Apatococcus fuscideae</name>
    <dbReference type="NCBI Taxonomy" id="2026836"/>
    <lineage>
        <taxon>Eukaryota</taxon>
        <taxon>Viridiplantae</taxon>
        <taxon>Chlorophyta</taxon>
        <taxon>core chlorophytes</taxon>
        <taxon>Trebouxiophyceae</taxon>
        <taxon>Chlorellales</taxon>
        <taxon>Chlorellaceae</taxon>
        <taxon>Apatococcus</taxon>
    </lineage>
</organism>
<keyword evidence="1" id="KW-0479">Metal-binding</keyword>
<feature type="region of interest" description="Disordered" evidence="2">
    <location>
        <begin position="901"/>
        <end position="927"/>
    </location>
</feature>
<feature type="compositionally biased region" description="Basic residues" evidence="2">
    <location>
        <begin position="555"/>
        <end position="564"/>
    </location>
</feature>
<evidence type="ECO:0000313" key="4">
    <source>
        <dbReference type="EMBL" id="KAK9867055.1"/>
    </source>
</evidence>
<feature type="domain" description="CCHC-type" evidence="3">
    <location>
        <begin position="237"/>
        <end position="252"/>
    </location>
</feature>
<dbReference type="InterPro" id="IPR018962">
    <property type="entry name" value="DUF1995"/>
</dbReference>
<dbReference type="InterPro" id="IPR036875">
    <property type="entry name" value="Znf_CCHC_sf"/>
</dbReference>
<comment type="caution">
    <text evidence="4">The sequence shown here is derived from an EMBL/GenBank/DDBJ whole genome shotgun (WGS) entry which is preliminary data.</text>
</comment>
<keyword evidence="5" id="KW-1185">Reference proteome</keyword>
<dbReference type="AlphaFoldDB" id="A0AAW1TBW6"/>
<reference evidence="4 5" key="1">
    <citation type="journal article" date="2024" name="Nat. Commun.">
        <title>Phylogenomics reveals the evolutionary origins of lichenization in chlorophyte algae.</title>
        <authorList>
            <person name="Puginier C."/>
            <person name="Libourel C."/>
            <person name="Otte J."/>
            <person name="Skaloud P."/>
            <person name="Haon M."/>
            <person name="Grisel S."/>
            <person name="Petersen M."/>
            <person name="Berrin J.G."/>
            <person name="Delaux P.M."/>
            <person name="Dal Grande F."/>
            <person name="Keller J."/>
        </authorList>
    </citation>
    <scope>NUCLEOTIDE SEQUENCE [LARGE SCALE GENOMIC DNA]</scope>
    <source>
        <strain evidence="4 5">SAG 2523</strain>
    </source>
</reference>
<feature type="domain" description="CCHC-type" evidence="3">
    <location>
        <begin position="579"/>
        <end position="594"/>
    </location>
</feature>
<evidence type="ECO:0000256" key="1">
    <source>
        <dbReference type="PROSITE-ProRule" id="PRU00047"/>
    </source>
</evidence>
<feature type="domain" description="CCHC-type" evidence="3">
    <location>
        <begin position="268"/>
        <end position="285"/>
    </location>
</feature>
<dbReference type="GO" id="GO:0003676">
    <property type="term" value="F:nucleic acid binding"/>
    <property type="evidence" value="ECO:0007669"/>
    <property type="project" value="InterPro"/>
</dbReference>
<gene>
    <name evidence="4" type="ORF">WJX84_011748</name>
</gene>
<evidence type="ECO:0000259" key="3">
    <source>
        <dbReference type="PROSITE" id="PS50158"/>
    </source>
</evidence>